<reference evidence="7" key="1">
    <citation type="submission" date="2022-08" db="EMBL/GenBank/DDBJ databases">
        <title>Catabolic pathway analysis in culturable SAR92 clade bacteria reveals their overlooked roles in DMSP degradation in coastal seas.</title>
        <authorList>
            <person name="He X."/>
            <person name="Zhang X."/>
            <person name="Zhang Y."/>
        </authorList>
    </citation>
    <scope>NUCLEOTIDE SEQUENCE</scope>
    <source>
        <strain evidence="7">H455</strain>
    </source>
</reference>
<dbReference type="InterPro" id="IPR007630">
    <property type="entry name" value="RNA_pol_sigma70_r4"/>
</dbReference>
<dbReference type="PANTHER" id="PTHR30385:SF7">
    <property type="entry name" value="RNA POLYMERASE SIGMA FACTOR FLIA"/>
    <property type="match status" value="1"/>
</dbReference>
<dbReference type="NCBIfam" id="NF005413">
    <property type="entry name" value="PRK06986.1"/>
    <property type="match status" value="1"/>
</dbReference>
<evidence type="ECO:0000256" key="2">
    <source>
        <dbReference type="ARBA" id="ARBA00023082"/>
    </source>
</evidence>
<evidence type="ECO:0000259" key="5">
    <source>
        <dbReference type="Pfam" id="PF04542"/>
    </source>
</evidence>
<evidence type="ECO:0000256" key="1">
    <source>
        <dbReference type="ARBA" id="ARBA00023015"/>
    </source>
</evidence>
<keyword evidence="3" id="KW-0238">DNA-binding</keyword>
<gene>
    <name evidence="7" type="primary">fliA</name>
    <name evidence="7" type="ORF">NYF23_00700</name>
</gene>
<evidence type="ECO:0000259" key="6">
    <source>
        <dbReference type="Pfam" id="PF04545"/>
    </source>
</evidence>
<keyword evidence="2" id="KW-0731">Sigma factor</keyword>
<dbReference type="PRINTS" id="PR00046">
    <property type="entry name" value="SIGMA70FCT"/>
</dbReference>
<dbReference type="InterPro" id="IPR014284">
    <property type="entry name" value="RNA_pol_sigma-70_dom"/>
</dbReference>
<dbReference type="CDD" id="cd06171">
    <property type="entry name" value="Sigma70_r4"/>
    <property type="match status" value="1"/>
</dbReference>
<dbReference type="Pfam" id="PF04542">
    <property type="entry name" value="Sigma70_r2"/>
    <property type="match status" value="1"/>
</dbReference>
<keyword evidence="8" id="KW-1185">Reference proteome</keyword>
<organism evidence="7 8">
    <name type="scientific">SAR92 clade bacterium H455</name>
    <dbReference type="NCBI Taxonomy" id="2974818"/>
    <lineage>
        <taxon>Bacteria</taxon>
        <taxon>Pseudomonadati</taxon>
        <taxon>Pseudomonadota</taxon>
        <taxon>Gammaproteobacteria</taxon>
        <taxon>Cellvibrionales</taxon>
        <taxon>Porticoccaceae</taxon>
        <taxon>SAR92 clade</taxon>
    </lineage>
</organism>
<dbReference type="Pfam" id="PF04545">
    <property type="entry name" value="Sigma70_r4"/>
    <property type="match status" value="1"/>
</dbReference>
<keyword evidence="1" id="KW-0805">Transcription regulation</keyword>
<dbReference type="Gene3D" id="1.20.140.160">
    <property type="match status" value="1"/>
</dbReference>
<dbReference type="EMBL" id="CP103416">
    <property type="protein sequence ID" value="UVW35140.1"/>
    <property type="molecule type" value="Genomic_DNA"/>
</dbReference>
<dbReference type="InterPro" id="IPR007627">
    <property type="entry name" value="RNA_pol_sigma70_r2"/>
</dbReference>
<feature type="domain" description="RNA polymerase sigma-70 region 4" evidence="6">
    <location>
        <begin position="184"/>
        <end position="231"/>
    </location>
</feature>
<dbReference type="NCBIfam" id="TIGR02479">
    <property type="entry name" value="FliA_WhiG"/>
    <property type="match status" value="1"/>
</dbReference>
<evidence type="ECO:0000256" key="3">
    <source>
        <dbReference type="ARBA" id="ARBA00023125"/>
    </source>
</evidence>
<dbReference type="PANTHER" id="PTHR30385">
    <property type="entry name" value="SIGMA FACTOR F FLAGELLAR"/>
    <property type="match status" value="1"/>
</dbReference>
<dbReference type="Proteomes" id="UP001059934">
    <property type="component" value="Chromosome"/>
</dbReference>
<feature type="domain" description="RNA polymerase sigma-70 region 2" evidence="5">
    <location>
        <begin position="23"/>
        <end position="88"/>
    </location>
</feature>
<accession>A0ABY5TMS8</accession>
<name>A0ABY5TMS8_9GAMM</name>
<dbReference type="NCBIfam" id="TIGR02937">
    <property type="entry name" value="sigma70-ECF"/>
    <property type="match status" value="1"/>
</dbReference>
<proteinExistence type="predicted"/>
<dbReference type="InterPro" id="IPR000943">
    <property type="entry name" value="RNA_pol_sigma70"/>
</dbReference>
<dbReference type="InterPro" id="IPR013324">
    <property type="entry name" value="RNA_pol_sigma_r3/r4-like"/>
</dbReference>
<keyword evidence="4" id="KW-0804">Transcription</keyword>
<dbReference type="SUPFAM" id="SSF88946">
    <property type="entry name" value="Sigma2 domain of RNA polymerase sigma factors"/>
    <property type="match status" value="1"/>
</dbReference>
<dbReference type="Gene3D" id="1.10.1740.10">
    <property type="match status" value="1"/>
</dbReference>
<dbReference type="SUPFAM" id="SSF88659">
    <property type="entry name" value="Sigma3 and sigma4 domains of RNA polymerase sigma factors"/>
    <property type="match status" value="2"/>
</dbReference>
<evidence type="ECO:0000313" key="7">
    <source>
        <dbReference type="EMBL" id="UVW35140.1"/>
    </source>
</evidence>
<dbReference type="InterPro" id="IPR013325">
    <property type="entry name" value="RNA_pol_sigma_r2"/>
</dbReference>
<evidence type="ECO:0000256" key="4">
    <source>
        <dbReference type="ARBA" id="ARBA00023163"/>
    </source>
</evidence>
<evidence type="ECO:0000313" key="8">
    <source>
        <dbReference type="Proteomes" id="UP001059934"/>
    </source>
</evidence>
<dbReference type="InterPro" id="IPR012845">
    <property type="entry name" value="RNA_pol_sigma_FliA_WhiG"/>
</dbReference>
<sequence length="240" mass="26857">MSDARIYEEIQNADQPSTSLVDYIGLVKRVALHLKGRLPNFMELDELIQVGMIGLIEADKSFDNTKGVDFEVFAKNRIRGAILDQVRKMSYLPRSAIVSIRDHNEASAALTGELGRAPSQAELADFMGKDADTFQKERTHAHRFQTVSLETQTTESVDLPTGNSSNPEQELVEDQFMDALTKSIGELPERDRTIVSLYYVEEMNLKEIGAVLDVSESRVSQILSACVKTLRAKMHNHVTE</sequence>
<protein>
    <submittedName>
        <fullName evidence="7">RNA polymerase sigma factor FliA</fullName>
    </submittedName>
</protein>